<evidence type="ECO:0000313" key="8">
    <source>
        <dbReference type="EMBL" id="BCB25972.1"/>
    </source>
</evidence>
<feature type="domain" description="Cytochrome b561 bacterial/Ni-hydrogenase" evidence="7">
    <location>
        <begin position="6"/>
        <end position="165"/>
    </location>
</feature>
<evidence type="ECO:0000256" key="3">
    <source>
        <dbReference type="ARBA" id="ARBA00022692"/>
    </source>
</evidence>
<dbReference type="Pfam" id="PF01292">
    <property type="entry name" value="Ni_hydr_CYTB"/>
    <property type="match status" value="1"/>
</dbReference>
<feature type="transmembrane region" description="Helical" evidence="6">
    <location>
        <begin position="181"/>
        <end position="198"/>
    </location>
</feature>
<dbReference type="GO" id="GO:0022904">
    <property type="term" value="P:respiratory electron transport chain"/>
    <property type="evidence" value="ECO:0007669"/>
    <property type="project" value="InterPro"/>
</dbReference>
<keyword evidence="2" id="KW-1003">Cell membrane</keyword>
<reference evidence="9" key="1">
    <citation type="submission" date="2020-03" db="EMBL/GenBank/DDBJ databases">
        <title>Complete genome sequence of sulfur-oxidizing bacterium skT11.</title>
        <authorList>
            <person name="Kanda M."/>
            <person name="Kojima H."/>
            <person name="Fukui M."/>
        </authorList>
    </citation>
    <scope>NUCLEOTIDE SEQUENCE [LARGE SCALE GENOMIC DNA]</scope>
    <source>
        <strain evidence="9">skT11</strain>
    </source>
</reference>
<name>A0A6F8VAH8_9PROT</name>
<protein>
    <recommendedName>
        <fullName evidence="7">Cytochrome b561 bacterial/Ni-hydrogenase domain-containing protein</fullName>
    </recommendedName>
</protein>
<evidence type="ECO:0000256" key="1">
    <source>
        <dbReference type="ARBA" id="ARBA00004651"/>
    </source>
</evidence>
<proteinExistence type="predicted"/>
<dbReference type="GO" id="GO:0009055">
    <property type="term" value="F:electron transfer activity"/>
    <property type="evidence" value="ECO:0007669"/>
    <property type="project" value="InterPro"/>
</dbReference>
<evidence type="ECO:0000256" key="4">
    <source>
        <dbReference type="ARBA" id="ARBA00022989"/>
    </source>
</evidence>
<dbReference type="InterPro" id="IPR051542">
    <property type="entry name" value="Hydrogenase_cytochrome"/>
</dbReference>
<dbReference type="GO" id="GO:0005886">
    <property type="term" value="C:plasma membrane"/>
    <property type="evidence" value="ECO:0007669"/>
    <property type="project" value="UniProtKB-SubCell"/>
</dbReference>
<dbReference type="KEGG" id="slac:SKTS_08580"/>
<organism evidence="8 9">
    <name type="scientific">Sulfurimicrobium lacus</name>
    <dbReference type="NCBI Taxonomy" id="2715678"/>
    <lineage>
        <taxon>Bacteria</taxon>
        <taxon>Pseudomonadati</taxon>
        <taxon>Pseudomonadota</taxon>
        <taxon>Betaproteobacteria</taxon>
        <taxon>Nitrosomonadales</taxon>
        <taxon>Sulfuricellaceae</taxon>
        <taxon>Sulfurimicrobium</taxon>
    </lineage>
</organism>
<dbReference type="EMBL" id="AP022853">
    <property type="protein sequence ID" value="BCB25972.1"/>
    <property type="molecule type" value="Genomic_DNA"/>
</dbReference>
<evidence type="ECO:0000256" key="2">
    <source>
        <dbReference type="ARBA" id="ARBA00022475"/>
    </source>
</evidence>
<keyword evidence="4 6" id="KW-1133">Transmembrane helix</keyword>
<keyword evidence="9" id="KW-1185">Reference proteome</keyword>
<comment type="subcellular location">
    <subcellularLocation>
        <location evidence="1">Cell membrane</location>
        <topology evidence="1">Multi-pass membrane protein</topology>
    </subcellularLocation>
</comment>
<dbReference type="InterPro" id="IPR016174">
    <property type="entry name" value="Di-haem_cyt_TM"/>
</dbReference>
<keyword evidence="3 6" id="KW-0812">Transmembrane</keyword>
<feature type="transmembrane region" description="Helical" evidence="6">
    <location>
        <begin position="35"/>
        <end position="55"/>
    </location>
</feature>
<gene>
    <name evidence="8" type="ORF">SKTS_08580</name>
</gene>
<keyword evidence="5 6" id="KW-0472">Membrane</keyword>
<dbReference type="AlphaFoldDB" id="A0A6F8VAH8"/>
<evidence type="ECO:0000256" key="6">
    <source>
        <dbReference type="SAM" id="Phobius"/>
    </source>
</evidence>
<evidence type="ECO:0000313" key="9">
    <source>
        <dbReference type="Proteomes" id="UP000502260"/>
    </source>
</evidence>
<dbReference type="SUPFAM" id="SSF81342">
    <property type="entry name" value="Transmembrane di-heme cytochromes"/>
    <property type="match status" value="1"/>
</dbReference>
<dbReference type="Gene3D" id="1.20.950.20">
    <property type="entry name" value="Transmembrane di-heme cytochromes, Chain C"/>
    <property type="match status" value="1"/>
</dbReference>
<feature type="transmembrane region" description="Helical" evidence="6">
    <location>
        <begin position="12"/>
        <end position="29"/>
    </location>
</feature>
<sequence>MKSILVWDIPTRLFHWLFALSFVVAYVTAEADGWAAVHVFSGLLMLGLIVCRLIWGFAGSRYARFSSFLFSPVAGFRYLLDTLQGKAERHVGHNPAGSWAIYLLLLLGIGISVSGLALLTAGEQFEDIHEVLANGALAVVVVHIVGVIAASFLHRENLPRAMLTGYKEGDESQAIRSSRPVSAIMLLALVAAFSLVYWKGWDAQTQSVTLPFLSQPLALGEHDAKGEGHDD</sequence>
<dbReference type="PANTHER" id="PTHR30485:SF2">
    <property type="entry name" value="BLL0597 PROTEIN"/>
    <property type="match status" value="1"/>
</dbReference>
<feature type="transmembrane region" description="Helical" evidence="6">
    <location>
        <begin position="131"/>
        <end position="153"/>
    </location>
</feature>
<dbReference type="Proteomes" id="UP000502260">
    <property type="component" value="Chromosome"/>
</dbReference>
<dbReference type="RefSeq" id="WP_173060892.1">
    <property type="nucleotide sequence ID" value="NZ_AP022853.1"/>
</dbReference>
<feature type="transmembrane region" description="Helical" evidence="6">
    <location>
        <begin position="99"/>
        <end position="119"/>
    </location>
</feature>
<dbReference type="InterPro" id="IPR011577">
    <property type="entry name" value="Cyt_b561_bac/Ni-Hgenase"/>
</dbReference>
<dbReference type="GO" id="GO:0020037">
    <property type="term" value="F:heme binding"/>
    <property type="evidence" value="ECO:0007669"/>
    <property type="project" value="TreeGrafter"/>
</dbReference>
<evidence type="ECO:0000259" key="7">
    <source>
        <dbReference type="Pfam" id="PF01292"/>
    </source>
</evidence>
<evidence type="ECO:0000256" key="5">
    <source>
        <dbReference type="ARBA" id="ARBA00023136"/>
    </source>
</evidence>
<dbReference type="PANTHER" id="PTHR30485">
    <property type="entry name" value="NI/FE-HYDROGENASE 1 B-TYPE CYTOCHROME SUBUNIT"/>
    <property type="match status" value="1"/>
</dbReference>
<accession>A0A6F8VAH8</accession>